<reference evidence="2" key="1">
    <citation type="submission" date="2016-02" db="EMBL/GenBank/DDBJ databases">
        <title>Paenibacillus sp. LPB0068, isolated from Crassostrea gigas.</title>
        <authorList>
            <person name="Shin S.-K."/>
            <person name="Yi H."/>
        </authorList>
    </citation>
    <scope>NUCLEOTIDE SEQUENCE [LARGE SCALE GENOMIC DNA]</scope>
    <source>
        <strain evidence="2">KCTC 23969</strain>
    </source>
</reference>
<dbReference type="STRING" id="996801.BW723_12385"/>
<dbReference type="RefSeq" id="WP_068360612.1">
    <property type="nucleotide sequence ID" value="NZ_CP019337.1"/>
</dbReference>
<dbReference type="EMBL" id="LSFL01000031">
    <property type="protein sequence ID" value="OBY65304.1"/>
    <property type="molecule type" value="Genomic_DNA"/>
</dbReference>
<gene>
    <name evidence="1" type="ORF">LPB301_09385</name>
</gene>
<dbReference type="OrthoDB" id="1258369at2"/>
<accession>A0A1B8U0A1</accession>
<keyword evidence="2" id="KW-1185">Reference proteome</keyword>
<organism evidence="1 2">
    <name type="scientific">Polaribacter reichenbachii</name>
    <dbReference type="NCBI Taxonomy" id="996801"/>
    <lineage>
        <taxon>Bacteria</taxon>
        <taxon>Pseudomonadati</taxon>
        <taxon>Bacteroidota</taxon>
        <taxon>Flavobacteriia</taxon>
        <taxon>Flavobacteriales</taxon>
        <taxon>Flavobacteriaceae</taxon>
    </lineage>
</organism>
<evidence type="ECO:0000313" key="2">
    <source>
        <dbReference type="Proteomes" id="UP000092612"/>
    </source>
</evidence>
<dbReference type="Proteomes" id="UP000092612">
    <property type="component" value="Unassembled WGS sequence"/>
</dbReference>
<proteinExistence type="predicted"/>
<comment type="caution">
    <text evidence="1">The sequence shown here is derived from an EMBL/GenBank/DDBJ whole genome shotgun (WGS) entry which is preliminary data.</text>
</comment>
<name>A0A1B8U0A1_9FLAO</name>
<evidence type="ECO:0000313" key="1">
    <source>
        <dbReference type="EMBL" id="OBY65304.1"/>
    </source>
</evidence>
<sequence>MKFLLTLNLIFLISFSLFSQKYSFKKNGYYYTKTKTATSDFISTNWNKNLQSKGYVFGVEAILFKENKEISVSDYFYGLFHSKKNNYEASIDFLETYLTFNSNLKSKSNYTIKDSIITFKIFPFTKPTIKKNEIKSIIYSGKYIDENNFTLTSKNTYNYNNQLIKSIEISKKYIFKPFVIKREKFYNDDLKEISFQDYKKLAEDNSNILFNETNDSLIFKMAFKKIKTGRFNVNEFDKIKNRIENITNNPIDKDKTIILNFINLSCDCPNNEHLTHFKKRYKKYLKKIDKKDNIQQLFITIRTSNLNIGINYFNDNDSYLTKTLYKKIRSNAFVIIKPNGNYYLEREGYNFNLNKILEKI</sequence>
<dbReference type="KEGG" id="prn:BW723_12385"/>
<dbReference type="AlphaFoldDB" id="A0A1B8U0A1"/>
<protein>
    <submittedName>
        <fullName evidence="1">Uncharacterized protein</fullName>
    </submittedName>
</protein>